<dbReference type="AlphaFoldDB" id="A0A8S3UZ13"/>
<reference evidence="1" key="1">
    <citation type="submission" date="2021-03" db="EMBL/GenBank/DDBJ databases">
        <authorList>
            <person name="Bekaert M."/>
        </authorList>
    </citation>
    <scope>NUCLEOTIDE SEQUENCE</scope>
</reference>
<comment type="caution">
    <text evidence="1">The sequence shown here is derived from an EMBL/GenBank/DDBJ whole genome shotgun (WGS) entry which is preliminary data.</text>
</comment>
<evidence type="ECO:0008006" key="3">
    <source>
        <dbReference type="Google" id="ProtNLM"/>
    </source>
</evidence>
<proteinExistence type="predicted"/>
<keyword evidence="2" id="KW-1185">Reference proteome</keyword>
<organism evidence="1 2">
    <name type="scientific">Mytilus edulis</name>
    <name type="common">Blue mussel</name>
    <dbReference type="NCBI Taxonomy" id="6550"/>
    <lineage>
        <taxon>Eukaryota</taxon>
        <taxon>Metazoa</taxon>
        <taxon>Spiralia</taxon>
        <taxon>Lophotrochozoa</taxon>
        <taxon>Mollusca</taxon>
        <taxon>Bivalvia</taxon>
        <taxon>Autobranchia</taxon>
        <taxon>Pteriomorphia</taxon>
        <taxon>Mytilida</taxon>
        <taxon>Mytiloidea</taxon>
        <taxon>Mytilidae</taxon>
        <taxon>Mytilinae</taxon>
        <taxon>Mytilus</taxon>
    </lineage>
</organism>
<evidence type="ECO:0000313" key="1">
    <source>
        <dbReference type="EMBL" id="CAG2250325.1"/>
    </source>
</evidence>
<dbReference type="OrthoDB" id="10066929at2759"/>
<accession>A0A8S3UZ13</accession>
<name>A0A8S3UZ13_MYTED</name>
<dbReference type="Proteomes" id="UP000683360">
    <property type="component" value="Unassembled WGS sequence"/>
</dbReference>
<protein>
    <recommendedName>
        <fullName evidence="3">MACPF domain-containing protein</fullName>
    </recommendedName>
</protein>
<sequence length="681" mass="78358">MKEVDFKVPREKDELNAFVDSVSLHFDELQKTVSRTQLSNHAVIENASGGLALSGIYLDNLNNNYKKSRTVLELKDKDSICLKQSIMTQMDKTETFNEFEKYDEHTRNVETLGVTLSGKLKASFLASSVETGAYFNRQNDKKENKQRNSQKTYFCREKSCTVPVKSFEMTPDKVCLTPQAISRLKAIEELISLKSSTEFIHAECLRFFKEFGSFVNIGTLEFGGTYKWKATYESELKSDEKITSEALTTILTGYVNAGMSFGQKSAGVAASGDFMSEEGKLQLNQQDNSHTTLQTNKVGGPTEVENFHIWRYGLLSFNSTWSLLDRGDLVGIWDIVCTQTTDFANSGSLSCMLNEAWVNKKDILNKDFRQENDLQNKLKFIMQELKEWSQKEEPNIANCYPILQKLNTVKQQRLEVLKLERDSFVITNETIKTFFKRIVQQKKCFDETTVQLVKHIMRQILNPFCPEEMSACYSVSAWLLPDKQTVTHLRFSNEIKDLQSFVFITETKFVPYIKCIKLQQSVNADYITTEFQEICKSCLINMKENETFLDIILMTAVLLPFGFDILKSCFSRRLNVTCVDDIKDEVKLLLQMQETVSPKSRIEVETSMANLFIKNLRGTGNFDKDEESVFEIYLSPIRNSERYTKEFRKLLSCPENASQSKLNVFEVNLKRFETSKKNVFY</sequence>
<gene>
    <name evidence="1" type="ORF">MEDL_62072</name>
</gene>
<evidence type="ECO:0000313" key="2">
    <source>
        <dbReference type="Proteomes" id="UP000683360"/>
    </source>
</evidence>
<dbReference type="EMBL" id="CAJPWZ010003048">
    <property type="protein sequence ID" value="CAG2250325.1"/>
    <property type="molecule type" value="Genomic_DNA"/>
</dbReference>